<protein>
    <submittedName>
        <fullName evidence="3">Oxidoreductase mmfh</fullName>
    </submittedName>
</protein>
<feature type="domain" description="Acyl-CoA dehydrogenase C-terminal" evidence="2">
    <location>
        <begin position="242"/>
        <end position="362"/>
    </location>
</feature>
<dbReference type="GO" id="GO:0016712">
    <property type="term" value="F:oxidoreductase activity, acting on paired donors, with incorporation or reduction of molecular oxygen, reduced flavin or flavoprotein as one donor, and incorporation of one atom of oxygen"/>
    <property type="evidence" value="ECO:0007669"/>
    <property type="project" value="TreeGrafter"/>
</dbReference>
<sequence>MFQAPHMPRNTEVETHAPVTFPQIAALSAAADAVAAEERRRLHPATAQALTEAGFCRYFVPRRWGGSEGGFPELVAAVTAVAVADASAAWCGALWATHSRFAAYLPERGQHDLWSRSPDVRIAAAVNPAGTAAPRGDGWVLSGEWQCVSGAHFAEWALLAVTLPTPEGPAPWLCAVPAADFAVRDSWDSTGLRGTGSHTVVVEHAVVPAHRAFPLAELLRGAGGPGRSRCHSVPALLVSGPVFCATALGAARHALEVWAAWAAARGRSGRDPGGLHRTLTRSAGDIEAAQLLLQSAAVRAETGVVTERTVASNQRDAAAAAHLLVKGVERLFRAAGVHACGDSELQRCWRDVHTVAAHRALNADAAAAAYASAVLAEADAAREVSLAGA</sequence>
<name>A0A919AZF5_9ACTN</name>
<dbReference type="AlphaFoldDB" id="A0A919AZF5"/>
<dbReference type="PANTHER" id="PTHR48083">
    <property type="entry name" value="MEDIUM-CHAIN SPECIFIC ACYL-COA DEHYDROGENASE, MITOCHONDRIAL-RELATED"/>
    <property type="match status" value="1"/>
</dbReference>
<keyword evidence="4" id="KW-1185">Reference proteome</keyword>
<keyword evidence="1" id="KW-0560">Oxidoreductase</keyword>
<evidence type="ECO:0000259" key="2">
    <source>
        <dbReference type="Pfam" id="PF08028"/>
    </source>
</evidence>
<proteinExistence type="predicted"/>
<comment type="caution">
    <text evidence="3">The sequence shown here is derived from an EMBL/GenBank/DDBJ whole genome shotgun (WGS) entry which is preliminary data.</text>
</comment>
<dbReference type="GO" id="GO:0050660">
    <property type="term" value="F:flavin adenine dinucleotide binding"/>
    <property type="evidence" value="ECO:0007669"/>
    <property type="project" value="InterPro"/>
</dbReference>
<dbReference type="GO" id="GO:0005737">
    <property type="term" value="C:cytoplasm"/>
    <property type="evidence" value="ECO:0007669"/>
    <property type="project" value="TreeGrafter"/>
</dbReference>
<dbReference type="PANTHER" id="PTHR48083:SF19">
    <property type="entry name" value="FLAVIN-DEPENDENT MONOOXYGENASE, OXYGENASE SUBUNIT HSAA"/>
    <property type="match status" value="1"/>
</dbReference>
<dbReference type="SUPFAM" id="SSF47203">
    <property type="entry name" value="Acyl-CoA dehydrogenase C-terminal domain-like"/>
    <property type="match status" value="1"/>
</dbReference>
<dbReference type="Proteomes" id="UP000638313">
    <property type="component" value="Unassembled WGS sequence"/>
</dbReference>
<dbReference type="InterPro" id="IPR013107">
    <property type="entry name" value="Acyl-CoA_DH_C"/>
</dbReference>
<reference evidence="3" key="1">
    <citation type="journal article" date="2014" name="Int. J. Syst. Evol. Microbiol.">
        <title>Complete genome sequence of Corynebacterium casei LMG S-19264T (=DSM 44701T), isolated from a smear-ripened cheese.</title>
        <authorList>
            <consortium name="US DOE Joint Genome Institute (JGI-PGF)"/>
            <person name="Walter F."/>
            <person name="Albersmeier A."/>
            <person name="Kalinowski J."/>
            <person name="Ruckert C."/>
        </authorList>
    </citation>
    <scope>NUCLEOTIDE SEQUENCE</scope>
    <source>
        <strain evidence="3">JCM 4059</strain>
    </source>
</reference>
<dbReference type="Gene3D" id="1.20.140.10">
    <property type="entry name" value="Butyryl-CoA Dehydrogenase, subunit A, domain 3"/>
    <property type="match status" value="1"/>
</dbReference>
<dbReference type="InterPro" id="IPR036250">
    <property type="entry name" value="AcylCo_DH-like_C"/>
</dbReference>
<dbReference type="SUPFAM" id="SSF56645">
    <property type="entry name" value="Acyl-CoA dehydrogenase NM domain-like"/>
    <property type="match status" value="1"/>
</dbReference>
<dbReference type="Gene3D" id="1.10.540.10">
    <property type="entry name" value="Acyl-CoA dehydrogenase/oxidase, N-terminal domain"/>
    <property type="match status" value="1"/>
</dbReference>
<dbReference type="InterPro" id="IPR046373">
    <property type="entry name" value="Acyl-CoA_Oxase/DH_mid-dom_sf"/>
</dbReference>
<gene>
    <name evidence="3" type="primary">mmfH</name>
    <name evidence="3" type="ORF">GCM10010218_09170</name>
</gene>
<dbReference type="GO" id="GO:0033539">
    <property type="term" value="P:fatty acid beta-oxidation using acyl-CoA dehydrogenase"/>
    <property type="evidence" value="ECO:0007669"/>
    <property type="project" value="TreeGrafter"/>
</dbReference>
<dbReference type="InterPro" id="IPR009100">
    <property type="entry name" value="AcylCoA_DH/oxidase_NM_dom_sf"/>
</dbReference>
<dbReference type="GO" id="GO:0003995">
    <property type="term" value="F:acyl-CoA dehydrogenase activity"/>
    <property type="evidence" value="ECO:0007669"/>
    <property type="project" value="TreeGrafter"/>
</dbReference>
<dbReference type="InterPro" id="IPR037069">
    <property type="entry name" value="AcylCoA_DH/ox_N_sf"/>
</dbReference>
<reference evidence="3" key="2">
    <citation type="submission" date="2020-09" db="EMBL/GenBank/DDBJ databases">
        <authorList>
            <person name="Sun Q."/>
            <person name="Ohkuma M."/>
        </authorList>
    </citation>
    <scope>NUCLEOTIDE SEQUENCE</scope>
    <source>
        <strain evidence="3">JCM 4059</strain>
    </source>
</reference>
<dbReference type="EMBL" id="BNBD01000001">
    <property type="protein sequence ID" value="GHF30093.1"/>
    <property type="molecule type" value="Genomic_DNA"/>
</dbReference>
<evidence type="ECO:0000313" key="3">
    <source>
        <dbReference type="EMBL" id="GHF30093.1"/>
    </source>
</evidence>
<dbReference type="InterPro" id="IPR050741">
    <property type="entry name" value="Acyl-CoA_dehydrogenase"/>
</dbReference>
<accession>A0A919AZF5</accession>
<evidence type="ECO:0000256" key="1">
    <source>
        <dbReference type="ARBA" id="ARBA00023002"/>
    </source>
</evidence>
<organism evidence="3 4">
    <name type="scientific">Streptomyces mashuensis</name>
    <dbReference type="NCBI Taxonomy" id="33904"/>
    <lineage>
        <taxon>Bacteria</taxon>
        <taxon>Bacillati</taxon>
        <taxon>Actinomycetota</taxon>
        <taxon>Actinomycetes</taxon>
        <taxon>Kitasatosporales</taxon>
        <taxon>Streptomycetaceae</taxon>
        <taxon>Streptomyces</taxon>
    </lineage>
</organism>
<evidence type="ECO:0000313" key="4">
    <source>
        <dbReference type="Proteomes" id="UP000638313"/>
    </source>
</evidence>
<dbReference type="Gene3D" id="2.40.110.10">
    <property type="entry name" value="Butyryl-CoA Dehydrogenase, subunit A, domain 2"/>
    <property type="match status" value="1"/>
</dbReference>
<dbReference type="Pfam" id="PF08028">
    <property type="entry name" value="Acyl-CoA_dh_2"/>
    <property type="match status" value="1"/>
</dbReference>
<dbReference type="PIRSF" id="PIRSF016578">
    <property type="entry name" value="HsaA"/>
    <property type="match status" value="1"/>
</dbReference>